<keyword evidence="3" id="KW-1185">Reference proteome</keyword>
<proteinExistence type="predicted"/>
<organism evidence="2 3">
    <name type="scientific">Mycena metata</name>
    <dbReference type="NCBI Taxonomy" id="1033252"/>
    <lineage>
        <taxon>Eukaryota</taxon>
        <taxon>Fungi</taxon>
        <taxon>Dikarya</taxon>
        <taxon>Basidiomycota</taxon>
        <taxon>Agaricomycotina</taxon>
        <taxon>Agaricomycetes</taxon>
        <taxon>Agaricomycetidae</taxon>
        <taxon>Agaricales</taxon>
        <taxon>Marasmiineae</taxon>
        <taxon>Mycenaceae</taxon>
        <taxon>Mycena</taxon>
    </lineage>
</organism>
<feature type="chain" id="PRO_5041962328" description="Pectate lyase superfamily protein domain-containing protein" evidence="1">
    <location>
        <begin position="22"/>
        <end position="86"/>
    </location>
</feature>
<name>A0AAD7N921_9AGAR</name>
<evidence type="ECO:0000313" key="3">
    <source>
        <dbReference type="Proteomes" id="UP001215598"/>
    </source>
</evidence>
<feature type="signal peptide" evidence="1">
    <location>
        <begin position="1"/>
        <end position="21"/>
    </location>
</feature>
<dbReference type="SUPFAM" id="SSF51126">
    <property type="entry name" value="Pectin lyase-like"/>
    <property type="match status" value="1"/>
</dbReference>
<protein>
    <recommendedName>
        <fullName evidence="4">Pectate lyase superfamily protein domain-containing protein</fullName>
    </recommendedName>
</protein>
<dbReference type="Gene3D" id="2.160.20.10">
    <property type="entry name" value="Single-stranded right-handed beta-helix, Pectin lyase-like"/>
    <property type="match status" value="1"/>
</dbReference>
<comment type="caution">
    <text evidence="2">The sequence shown here is derived from an EMBL/GenBank/DDBJ whole genome shotgun (WGS) entry which is preliminary data.</text>
</comment>
<dbReference type="AlphaFoldDB" id="A0AAD7N921"/>
<accession>A0AAD7N921</accession>
<keyword evidence="1" id="KW-0732">Signal</keyword>
<gene>
    <name evidence="2" type="ORF">B0H16DRAFT_1551204</name>
</gene>
<evidence type="ECO:0000313" key="2">
    <source>
        <dbReference type="EMBL" id="KAJ7749748.1"/>
    </source>
</evidence>
<dbReference type="InterPro" id="IPR012334">
    <property type="entry name" value="Pectin_lyas_fold"/>
</dbReference>
<dbReference type="Proteomes" id="UP001215598">
    <property type="component" value="Unassembled WGS sequence"/>
</dbReference>
<dbReference type="InterPro" id="IPR011050">
    <property type="entry name" value="Pectin_lyase_fold/virulence"/>
</dbReference>
<evidence type="ECO:0008006" key="4">
    <source>
        <dbReference type="Google" id="ProtNLM"/>
    </source>
</evidence>
<reference evidence="2" key="1">
    <citation type="submission" date="2023-03" db="EMBL/GenBank/DDBJ databases">
        <title>Massive genome expansion in bonnet fungi (Mycena s.s.) driven by repeated elements and novel gene families across ecological guilds.</title>
        <authorList>
            <consortium name="Lawrence Berkeley National Laboratory"/>
            <person name="Harder C.B."/>
            <person name="Miyauchi S."/>
            <person name="Viragh M."/>
            <person name="Kuo A."/>
            <person name="Thoen E."/>
            <person name="Andreopoulos B."/>
            <person name="Lu D."/>
            <person name="Skrede I."/>
            <person name="Drula E."/>
            <person name="Henrissat B."/>
            <person name="Morin E."/>
            <person name="Kohler A."/>
            <person name="Barry K."/>
            <person name="LaButti K."/>
            <person name="Morin E."/>
            <person name="Salamov A."/>
            <person name="Lipzen A."/>
            <person name="Mereny Z."/>
            <person name="Hegedus B."/>
            <person name="Baldrian P."/>
            <person name="Stursova M."/>
            <person name="Weitz H."/>
            <person name="Taylor A."/>
            <person name="Grigoriev I.V."/>
            <person name="Nagy L.G."/>
            <person name="Martin F."/>
            <person name="Kauserud H."/>
        </authorList>
    </citation>
    <scope>NUCLEOTIDE SEQUENCE</scope>
    <source>
        <strain evidence="2">CBHHK182m</strain>
    </source>
</reference>
<evidence type="ECO:0000256" key="1">
    <source>
        <dbReference type="SAM" id="SignalP"/>
    </source>
</evidence>
<dbReference type="EMBL" id="JARKIB010000068">
    <property type="protein sequence ID" value="KAJ7749748.1"/>
    <property type="molecule type" value="Genomic_DNA"/>
</dbReference>
<sequence length="86" mass="9021">MTLHAGIAFLFLLISTFQAWATGTPTVDLAKRATSTPVSAGDAGTDDVPAIEAAIKSCCNGGVIIIPAGHPKHSVFRWLCELRLSN</sequence>